<sequence length="239" mass="25473">MPIEAPTRRPGSLVFAGVLLAATALLPTPAFSQARDGVNAAYARSGKAGKGPNPFLLTIQRSDYRARRNAAASTGRDSQTGGPFSGLIERHARGNGVDPALVHAVIRAESGYRSDAVSPKGAVGLMQLMPDTARRFGVSDPAHPESNVGAGTTYLRQLLDRFKSVPLALAAYNAGEGAVIRYGNSVPPFPETMAYVSKVLRDYGEPAISASPVQRVYIEGTRLTNRHLAPYRLLPTPHR</sequence>
<dbReference type="EMBL" id="SPMY01000017">
    <property type="protein sequence ID" value="NMQ27394.1"/>
    <property type="molecule type" value="Genomic_DNA"/>
</dbReference>
<evidence type="ECO:0000259" key="3">
    <source>
        <dbReference type="Pfam" id="PF01464"/>
    </source>
</evidence>
<dbReference type="Gene3D" id="1.10.530.10">
    <property type="match status" value="1"/>
</dbReference>
<feature type="region of interest" description="Disordered" evidence="2">
    <location>
        <begin position="67"/>
        <end position="89"/>
    </location>
</feature>
<comment type="caution">
    <text evidence="4">The sequence shown here is derived from an EMBL/GenBank/DDBJ whole genome shotgun (WGS) entry which is preliminary data.</text>
</comment>
<keyword evidence="5" id="KW-1185">Reference proteome</keyword>
<accession>A0ABX1TX57</accession>
<dbReference type="SUPFAM" id="SSF53955">
    <property type="entry name" value="Lysozyme-like"/>
    <property type="match status" value="1"/>
</dbReference>
<gene>
    <name evidence="4" type="ORF">E4Q23_06270</name>
</gene>
<evidence type="ECO:0000313" key="4">
    <source>
        <dbReference type="EMBL" id="NMQ27394.1"/>
    </source>
</evidence>
<dbReference type="InterPro" id="IPR023346">
    <property type="entry name" value="Lysozyme-like_dom_sf"/>
</dbReference>
<dbReference type="Pfam" id="PF01464">
    <property type="entry name" value="SLT"/>
    <property type="match status" value="1"/>
</dbReference>
<comment type="similarity">
    <text evidence="1">Belongs to the transglycosylase Slt family.</text>
</comment>
<name>A0ABX1TX57_9PROT</name>
<reference evidence="4 5" key="1">
    <citation type="submission" date="2019-03" db="EMBL/GenBank/DDBJ databases">
        <title>Metabolic reconstructions from genomes of highly enriched 'Candidatus Accumulibacter' and 'Candidatus Competibacter' bioreactor populations.</title>
        <authorList>
            <person name="Annavajhala M.K."/>
            <person name="Welles L."/>
            <person name="Abbas B."/>
            <person name="Sorokin D."/>
            <person name="Park H."/>
            <person name="Van Loosdrecht M."/>
            <person name="Chandran K."/>
        </authorList>
    </citation>
    <scope>NUCLEOTIDE SEQUENCE [LARGE SCALE GENOMIC DNA]</scope>
    <source>
        <strain evidence="4 5">SBR_S</strain>
    </source>
</reference>
<dbReference type="CDD" id="cd16896">
    <property type="entry name" value="LT_Slt70-like"/>
    <property type="match status" value="1"/>
</dbReference>
<evidence type="ECO:0000313" key="5">
    <source>
        <dbReference type="Proteomes" id="UP000749010"/>
    </source>
</evidence>
<evidence type="ECO:0000256" key="2">
    <source>
        <dbReference type="SAM" id="MobiDB-lite"/>
    </source>
</evidence>
<feature type="compositionally biased region" description="Polar residues" evidence="2">
    <location>
        <begin position="71"/>
        <end position="82"/>
    </location>
</feature>
<feature type="domain" description="Transglycosylase SLT" evidence="3">
    <location>
        <begin position="88"/>
        <end position="185"/>
    </location>
</feature>
<evidence type="ECO:0000256" key="1">
    <source>
        <dbReference type="ARBA" id="ARBA00007734"/>
    </source>
</evidence>
<proteinExistence type="inferred from homology"/>
<organism evidence="4 5">
    <name type="scientific">Candidatus Accumulibacter phosphatis</name>
    <dbReference type="NCBI Taxonomy" id="327160"/>
    <lineage>
        <taxon>Bacteria</taxon>
        <taxon>Pseudomonadati</taxon>
        <taxon>Pseudomonadota</taxon>
        <taxon>Betaproteobacteria</taxon>
        <taxon>Candidatus Accumulibacter</taxon>
    </lineage>
</organism>
<dbReference type="InterPro" id="IPR008258">
    <property type="entry name" value="Transglycosylase_SLT_dom_1"/>
</dbReference>
<dbReference type="Proteomes" id="UP000749010">
    <property type="component" value="Unassembled WGS sequence"/>
</dbReference>
<dbReference type="PANTHER" id="PTHR37423">
    <property type="entry name" value="SOLUBLE LYTIC MUREIN TRANSGLYCOSYLASE-RELATED"/>
    <property type="match status" value="1"/>
</dbReference>
<dbReference type="PANTHER" id="PTHR37423:SF2">
    <property type="entry name" value="MEMBRANE-BOUND LYTIC MUREIN TRANSGLYCOSYLASE C"/>
    <property type="match status" value="1"/>
</dbReference>
<protein>
    <submittedName>
        <fullName evidence="4">Lytic transglycosylase domain-containing protein</fullName>
    </submittedName>
</protein>